<dbReference type="InterPro" id="IPR016166">
    <property type="entry name" value="FAD-bd_PCMH"/>
</dbReference>
<evidence type="ECO:0000256" key="1">
    <source>
        <dbReference type="ARBA" id="ARBA00022630"/>
    </source>
</evidence>
<dbReference type="InterPro" id="IPR016167">
    <property type="entry name" value="FAD-bd_PCMH_sub1"/>
</dbReference>
<dbReference type="Proteomes" id="UP001185659">
    <property type="component" value="Unassembled WGS sequence"/>
</dbReference>
<keyword evidence="1" id="KW-0285">Flavoprotein</keyword>
<evidence type="ECO:0000256" key="3">
    <source>
        <dbReference type="ARBA" id="ARBA00023002"/>
    </source>
</evidence>
<dbReference type="RefSeq" id="WP_317562089.1">
    <property type="nucleotide sequence ID" value="NZ_JAWLIP010000008.1"/>
</dbReference>
<dbReference type="SMART" id="SM01092">
    <property type="entry name" value="CO_deh_flav_C"/>
    <property type="match status" value="1"/>
</dbReference>
<dbReference type="InterPro" id="IPR005107">
    <property type="entry name" value="CO_DH_flav_C"/>
</dbReference>
<dbReference type="InterPro" id="IPR002346">
    <property type="entry name" value="Mopterin_DH_FAD-bd"/>
</dbReference>
<dbReference type="PANTHER" id="PTHR42659">
    <property type="entry name" value="XANTHINE DEHYDROGENASE SUBUNIT C-RELATED"/>
    <property type="match status" value="1"/>
</dbReference>
<keyword evidence="2" id="KW-0274">FAD</keyword>
<organism evidence="5 6">
    <name type="scientific">Nitratireductor aquimarinus</name>
    <dbReference type="NCBI Taxonomy" id="889300"/>
    <lineage>
        <taxon>Bacteria</taxon>
        <taxon>Pseudomonadati</taxon>
        <taxon>Pseudomonadota</taxon>
        <taxon>Alphaproteobacteria</taxon>
        <taxon>Hyphomicrobiales</taxon>
        <taxon>Phyllobacteriaceae</taxon>
        <taxon>Nitratireductor</taxon>
    </lineage>
</organism>
<dbReference type="Pfam" id="PF00941">
    <property type="entry name" value="FAD_binding_5"/>
    <property type="match status" value="1"/>
</dbReference>
<dbReference type="PROSITE" id="PS51387">
    <property type="entry name" value="FAD_PCMH"/>
    <property type="match status" value="1"/>
</dbReference>
<evidence type="ECO:0000313" key="5">
    <source>
        <dbReference type="EMBL" id="MDV6228060.1"/>
    </source>
</evidence>
<gene>
    <name evidence="5" type="ORF">R2G56_17330</name>
</gene>
<proteinExistence type="predicted"/>
<evidence type="ECO:0000313" key="6">
    <source>
        <dbReference type="Proteomes" id="UP001185659"/>
    </source>
</evidence>
<dbReference type="Gene3D" id="3.30.390.50">
    <property type="entry name" value="CO dehydrogenase flavoprotein, C-terminal domain"/>
    <property type="match status" value="1"/>
</dbReference>
<keyword evidence="3" id="KW-0560">Oxidoreductase</keyword>
<dbReference type="InterPro" id="IPR051312">
    <property type="entry name" value="Diverse_Substr_Oxidored"/>
</dbReference>
<protein>
    <submittedName>
        <fullName evidence="5">Xanthine dehydrogenase family protein subunit M</fullName>
    </submittedName>
</protein>
<feature type="domain" description="FAD-binding PCMH-type" evidence="4">
    <location>
        <begin position="1"/>
        <end position="170"/>
    </location>
</feature>
<dbReference type="InterPro" id="IPR016169">
    <property type="entry name" value="FAD-bd_PCMH_sub2"/>
</dbReference>
<accession>A0ABU4APA1</accession>
<evidence type="ECO:0000256" key="2">
    <source>
        <dbReference type="ARBA" id="ARBA00022827"/>
    </source>
</evidence>
<keyword evidence="6" id="KW-1185">Reference proteome</keyword>
<reference evidence="5 6" key="1">
    <citation type="submission" date="2023-10" db="EMBL/GenBank/DDBJ databases">
        <authorList>
            <person name="Venkata Ramana C."/>
            <person name="Sasikala C."/>
            <person name="Dhurka M."/>
        </authorList>
    </citation>
    <scope>NUCLEOTIDE SEQUENCE [LARGE SCALE GENOMIC DNA]</scope>
    <source>
        <strain evidence="5 6">KCTC 32151</strain>
    </source>
</reference>
<dbReference type="PANTHER" id="PTHR42659:SF2">
    <property type="entry name" value="XANTHINE DEHYDROGENASE SUBUNIT C-RELATED"/>
    <property type="match status" value="1"/>
</dbReference>
<dbReference type="SUPFAM" id="SSF55447">
    <property type="entry name" value="CO dehydrogenase flavoprotein C-terminal domain-like"/>
    <property type="match status" value="1"/>
</dbReference>
<evidence type="ECO:0000259" key="4">
    <source>
        <dbReference type="PROSITE" id="PS51387"/>
    </source>
</evidence>
<dbReference type="Gene3D" id="3.30.43.10">
    <property type="entry name" value="Uridine Diphospho-n-acetylenolpyruvylglucosamine Reductase, domain 2"/>
    <property type="match status" value="1"/>
</dbReference>
<dbReference type="Gene3D" id="3.30.465.10">
    <property type="match status" value="1"/>
</dbReference>
<sequence length="268" mass="28017">MNPFCYRRAESVEAAAAFLGEADEASLLAGGQTLLPTMKQGLAAPDMLVDLAGISALKKIRIEPDAIIVGAMCTHAQVAGAEAVRRHVPGLAALAGEIGDAQVRNRGTLGGSIANNDPAADYPAACAGLGATVLTDRREIGADAFFLGLFETALEEGEIITGVRFPLQRRSAYLKFRNPASRFAIVGVFVAGVPGSVRVAITGAGRDGVFRWSAAEEALNERFHPEALERLALPLDDMLDDIHASGEYRAHLAKVLAGDAVAEISGVA</sequence>
<dbReference type="InterPro" id="IPR036318">
    <property type="entry name" value="FAD-bd_PCMH-like_sf"/>
</dbReference>
<dbReference type="EMBL" id="JAWLIP010000008">
    <property type="protein sequence ID" value="MDV6228060.1"/>
    <property type="molecule type" value="Genomic_DNA"/>
</dbReference>
<name>A0ABU4APA1_9HYPH</name>
<dbReference type="SUPFAM" id="SSF56176">
    <property type="entry name" value="FAD-binding/transporter-associated domain-like"/>
    <property type="match status" value="1"/>
</dbReference>
<dbReference type="InterPro" id="IPR036683">
    <property type="entry name" value="CO_DH_flav_C_dom_sf"/>
</dbReference>
<comment type="caution">
    <text evidence="5">The sequence shown here is derived from an EMBL/GenBank/DDBJ whole genome shotgun (WGS) entry which is preliminary data.</text>
</comment>